<dbReference type="InterPro" id="IPR011256">
    <property type="entry name" value="Reg_factor_effector_dom_sf"/>
</dbReference>
<comment type="caution">
    <text evidence="1">The sequence shown here is derived from an EMBL/GenBank/DDBJ whole genome shotgun (WGS) entry which is preliminary data.</text>
</comment>
<proteinExistence type="predicted"/>
<accession>A0ABX3U727</accession>
<dbReference type="EMBL" id="MWPR01000096">
    <property type="protein sequence ID" value="ORJ47307.1"/>
    <property type="molecule type" value="Genomic_DNA"/>
</dbReference>
<evidence type="ECO:0000313" key="1">
    <source>
        <dbReference type="EMBL" id="ORJ47307.1"/>
    </source>
</evidence>
<protein>
    <submittedName>
        <fullName evidence="1">Uncharacterized protein</fullName>
    </submittedName>
</protein>
<evidence type="ECO:0000313" key="2">
    <source>
        <dbReference type="Proteomes" id="UP000192521"/>
    </source>
</evidence>
<dbReference type="Gene3D" id="3.20.80.10">
    <property type="entry name" value="Regulatory factor, effector binding domain"/>
    <property type="match status" value="1"/>
</dbReference>
<organism evidence="1 2">
    <name type="scientific">Kluyvera intermedia</name>
    <name type="common">Enterobacter intermedius</name>
    <dbReference type="NCBI Taxonomy" id="61648"/>
    <lineage>
        <taxon>Bacteria</taxon>
        <taxon>Pseudomonadati</taxon>
        <taxon>Pseudomonadota</taxon>
        <taxon>Gammaproteobacteria</taxon>
        <taxon>Enterobacterales</taxon>
        <taxon>Enterobacteriaceae</taxon>
        <taxon>Kluyvera</taxon>
    </lineage>
</organism>
<reference evidence="1 2" key="1">
    <citation type="submission" date="2017-02" db="EMBL/GenBank/DDBJ databases">
        <title>Draft genome sequence of a Kluyvera intermedia isolate from a patient with a pancreatic abscess.</title>
        <authorList>
            <person name="Thele R."/>
        </authorList>
    </citation>
    <scope>NUCLEOTIDE SEQUENCE [LARGE SCALE GENOMIC DNA]</scope>
    <source>
        <strain evidence="1 2">FOSA7093</strain>
    </source>
</reference>
<sequence length="106" mass="12495">FWVIATGFKRTLSIKDPVIYFNAGDITFLADKDNKFIKFYYAGFITDLKKFINHIYFNYLTTNGINRKNSEPDFFLGCFFKKEDKGCIKGYYYIPLPDMYSVSDDK</sequence>
<dbReference type="Proteomes" id="UP000192521">
    <property type="component" value="Unassembled WGS sequence"/>
</dbReference>
<dbReference type="RefSeq" id="WP_172399115.1">
    <property type="nucleotide sequence ID" value="NZ_MWPR01000096.1"/>
</dbReference>
<keyword evidence="2" id="KW-1185">Reference proteome</keyword>
<feature type="non-terminal residue" evidence="1">
    <location>
        <position position="1"/>
    </location>
</feature>
<gene>
    <name evidence="1" type="ORF">B2M27_26690</name>
</gene>
<name>A0ABX3U727_KLUIN</name>